<name>A0A8J4F3C0_9CHLO</name>
<feature type="region of interest" description="Disordered" evidence="1">
    <location>
        <begin position="162"/>
        <end position="201"/>
    </location>
</feature>
<comment type="caution">
    <text evidence="2">The sequence shown here is derived from an EMBL/GenBank/DDBJ whole genome shotgun (WGS) entry which is preliminary data.</text>
</comment>
<evidence type="ECO:0000256" key="1">
    <source>
        <dbReference type="SAM" id="MobiDB-lite"/>
    </source>
</evidence>
<reference evidence="2" key="1">
    <citation type="journal article" date="2021" name="Proc. Natl. Acad. Sci. U.S.A.">
        <title>Three genomes in the algal genus Volvox reveal the fate of a haploid sex-determining region after a transition to homothallism.</title>
        <authorList>
            <person name="Yamamoto K."/>
            <person name="Hamaji T."/>
            <person name="Kawai-Toyooka H."/>
            <person name="Matsuzaki R."/>
            <person name="Takahashi F."/>
            <person name="Nishimura Y."/>
            <person name="Kawachi M."/>
            <person name="Noguchi H."/>
            <person name="Minakuchi Y."/>
            <person name="Umen J.G."/>
            <person name="Toyoda A."/>
            <person name="Nozaki H."/>
        </authorList>
    </citation>
    <scope>NUCLEOTIDE SEQUENCE</scope>
    <source>
        <strain evidence="2">NIES-3780</strain>
    </source>
</reference>
<feature type="region of interest" description="Disordered" evidence="1">
    <location>
        <begin position="41"/>
        <end position="92"/>
    </location>
</feature>
<feature type="region of interest" description="Disordered" evidence="1">
    <location>
        <begin position="213"/>
        <end position="266"/>
    </location>
</feature>
<protein>
    <recommendedName>
        <fullName evidence="4">Protein phosphatase inhibitor 2</fullName>
    </recommendedName>
</protein>
<sequence>MTSLPFTSREESLRELLDECSYMCFLLARLLSPETIQTKINEPKTPYHGPLGDQHMEDVDDGMQPLELDSHPQQHPAPSLEVSSAGDDDPCTGAAREAVAKEDAAPDTLEAAKGGAAAEEANGCSASVAAGPSGSSDHKHVHGHGHHAHFQPSLVLEDVAGEPENRSGFSSDSERRISLTGGSDGELNEEEARRKFEQRRRAHYNMRAALRRARMLMSEDEDEDEQDSDSEDGQGRTAMCSADAATNADATMSDGGKQARGDLAAS</sequence>
<dbReference type="EMBL" id="BNCO01000034">
    <property type="protein sequence ID" value="GIL59315.1"/>
    <property type="molecule type" value="Genomic_DNA"/>
</dbReference>
<dbReference type="GO" id="GO:0009966">
    <property type="term" value="P:regulation of signal transduction"/>
    <property type="evidence" value="ECO:0007669"/>
    <property type="project" value="InterPro"/>
</dbReference>
<feature type="compositionally biased region" description="Low complexity" evidence="1">
    <location>
        <begin position="126"/>
        <end position="135"/>
    </location>
</feature>
<dbReference type="Proteomes" id="UP000747399">
    <property type="component" value="Unassembled WGS sequence"/>
</dbReference>
<evidence type="ECO:0008006" key="4">
    <source>
        <dbReference type="Google" id="ProtNLM"/>
    </source>
</evidence>
<dbReference type="GO" id="GO:0004864">
    <property type="term" value="F:protein phosphatase inhibitor activity"/>
    <property type="evidence" value="ECO:0007669"/>
    <property type="project" value="InterPro"/>
</dbReference>
<dbReference type="PANTHER" id="PTHR12398">
    <property type="entry name" value="PROTEIN PHOSPHATASE INHIBITOR"/>
    <property type="match status" value="1"/>
</dbReference>
<keyword evidence="3" id="KW-1185">Reference proteome</keyword>
<feature type="compositionally biased region" description="Basic residues" evidence="1">
    <location>
        <begin position="139"/>
        <end position="149"/>
    </location>
</feature>
<dbReference type="InterPro" id="IPR007062">
    <property type="entry name" value="PPI-2"/>
</dbReference>
<accession>A0A8J4F3C0</accession>
<organism evidence="2 3">
    <name type="scientific">Volvox africanus</name>
    <dbReference type="NCBI Taxonomy" id="51714"/>
    <lineage>
        <taxon>Eukaryota</taxon>
        <taxon>Viridiplantae</taxon>
        <taxon>Chlorophyta</taxon>
        <taxon>core chlorophytes</taxon>
        <taxon>Chlorophyceae</taxon>
        <taxon>CS clade</taxon>
        <taxon>Chlamydomonadales</taxon>
        <taxon>Volvocaceae</taxon>
        <taxon>Volvox</taxon>
    </lineage>
</organism>
<feature type="compositionally biased region" description="Acidic residues" evidence="1">
    <location>
        <begin position="218"/>
        <end position="232"/>
    </location>
</feature>
<gene>
    <name evidence="2" type="ORF">Vafri_14216</name>
</gene>
<dbReference type="AlphaFoldDB" id="A0A8J4F3C0"/>
<proteinExistence type="predicted"/>
<evidence type="ECO:0000313" key="3">
    <source>
        <dbReference type="Proteomes" id="UP000747399"/>
    </source>
</evidence>
<dbReference type="PANTHER" id="PTHR12398:SF20">
    <property type="entry name" value="PROTEIN PHOSPHATASE 1 REGULATORY INHIBITOR SUBUNIT 2"/>
    <property type="match status" value="1"/>
</dbReference>
<evidence type="ECO:0000313" key="2">
    <source>
        <dbReference type="EMBL" id="GIL59315.1"/>
    </source>
</evidence>
<feature type="region of interest" description="Disordered" evidence="1">
    <location>
        <begin position="126"/>
        <end position="149"/>
    </location>
</feature>
<dbReference type="Pfam" id="PF04979">
    <property type="entry name" value="IPP-2"/>
    <property type="match status" value="1"/>
</dbReference>